<gene>
    <name evidence="2" type="ORF">A3J61_02155</name>
</gene>
<dbReference type="AlphaFoldDB" id="A0A1F6VRM1"/>
<keyword evidence="1" id="KW-0812">Transmembrane</keyword>
<keyword evidence="1" id="KW-1133">Transmembrane helix</keyword>
<feature type="transmembrane region" description="Helical" evidence="1">
    <location>
        <begin position="124"/>
        <end position="148"/>
    </location>
</feature>
<evidence type="ECO:0000313" key="2">
    <source>
        <dbReference type="EMBL" id="OGI72288.1"/>
    </source>
</evidence>
<name>A0A1F6VRM1_9BACT</name>
<proteinExistence type="predicted"/>
<feature type="transmembrane region" description="Helical" evidence="1">
    <location>
        <begin position="12"/>
        <end position="33"/>
    </location>
</feature>
<evidence type="ECO:0000313" key="3">
    <source>
        <dbReference type="Proteomes" id="UP000179686"/>
    </source>
</evidence>
<dbReference type="Proteomes" id="UP000179686">
    <property type="component" value="Unassembled WGS sequence"/>
</dbReference>
<accession>A0A1F6VRM1</accession>
<keyword evidence="1" id="KW-0472">Membrane</keyword>
<dbReference type="STRING" id="1801752.A3J61_02155"/>
<sequence length="249" mass="28820">MMEKKKHMKNKRLERVSAISFMVIQLFILTFGLWFCDYDSKSKIILAYICCTPLTLFTIYLSFMVGLGKFPDWLKTQMNKSRGTRMIALWLIIFGVWILPIYSTMVIAQNYLNLEMSEVTLGILFLPISLIGAFSWILAFVILLMSLFKETLTMPTITGPYSYKDLDIVFANYSQRRLSGESDLDFRKRVFKHLITKQVDETGKKALLCILFNIKDLASLPRELIDHCIPMFGTPIDERDIDSLLSHIN</sequence>
<feature type="transmembrane region" description="Helical" evidence="1">
    <location>
        <begin position="87"/>
        <end position="112"/>
    </location>
</feature>
<dbReference type="EMBL" id="MFUC01000008">
    <property type="protein sequence ID" value="OGI72288.1"/>
    <property type="molecule type" value="Genomic_DNA"/>
</dbReference>
<evidence type="ECO:0000256" key="1">
    <source>
        <dbReference type="SAM" id="Phobius"/>
    </source>
</evidence>
<reference evidence="2 3" key="1">
    <citation type="journal article" date="2016" name="Nat. Commun.">
        <title>Thousands of microbial genomes shed light on interconnected biogeochemical processes in an aquifer system.</title>
        <authorList>
            <person name="Anantharaman K."/>
            <person name="Brown C.T."/>
            <person name="Hug L.A."/>
            <person name="Sharon I."/>
            <person name="Castelle C.J."/>
            <person name="Probst A.J."/>
            <person name="Thomas B.C."/>
            <person name="Singh A."/>
            <person name="Wilkins M.J."/>
            <person name="Karaoz U."/>
            <person name="Brodie E.L."/>
            <person name="Williams K.H."/>
            <person name="Hubbard S.S."/>
            <person name="Banfield J.F."/>
        </authorList>
    </citation>
    <scope>NUCLEOTIDE SEQUENCE [LARGE SCALE GENOMIC DNA]</scope>
</reference>
<organism evidence="2 3">
    <name type="scientific">Candidatus Nomurabacteria bacterium RIFCSPHIGHO2_02_FULL_38_15</name>
    <dbReference type="NCBI Taxonomy" id="1801752"/>
    <lineage>
        <taxon>Bacteria</taxon>
        <taxon>Candidatus Nomuraibacteriota</taxon>
    </lineage>
</organism>
<feature type="transmembrane region" description="Helical" evidence="1">
    <location>
        <begin position="45"/>
        <end position="67"/>
    </location>
</feature>
<comment type="caution">
    <text evidence="2">The sequence shown here is derived from an EMBL/GenBank/DDBJ whole genome shotgun (WGS) entry which is preliminary data.</text>
</comment>
<protein>
    <submittedName>
        <fullName evidence="2">Uncharacterized protein</fullName>
    </submittedName>
</protein>